<dbReference type="AlphaFoldDB" id="A0A8J2KMQ4"/>
<accession>A0A8J2KMQ4</accession>
<keyword evidence="3" id="KW-1185">Reference proteome</keyword>
<gene>
    <name evidence="2" type="ORF">AFUS01_LOCUS28386</name>
</gene>
<evidence type="ECO:0000313" key="2">
    <source>
        <dbReference type="EMBL" id="CAG7817845.1"/>
    </source>
</evidence>
<comment type="caution">
    <text evidence="2">The sequence shown here is derived from an EMBL/GenBank/DDBJ whole genome shotgun (WGS) entry which is preliminary data.</text>
</comment>
<reference evidence="2" key="1">
    <citation type="submission" date="2021-06" db="EMBL/GenBank/DDBJ databases">
        <authorList>
            <person name="Hodson N. C."/>
            <person name="Mongue J. A."/>
            <person name="Jaron S. K."/>
        </authorList>
    </citation>
    <scope>NUCLEOTIDE SEQUENCE</scope>
</reference>
<evidence type="ECO:0000313" key="3">
    <source>
        <dbReference type="Proteomes" id="UP000708208"/>
    </source>
</evidence>
<feature type="region of interest" description="Disordered" evidence="1">
    <location>
        <begin position="1"/>
        <end position="22"/>
    </location>
</feature>
<proteinExistence type="predicted"/>
<feature type="non-terminal residue" evidence="2">
    <location>
        <position position="22"/>
    </location>
</feature>
<organism evidence="2 3">
    <name type="scientific">Allacma fusca</name>
    <dbReference type="NCBI Taxonomy" id="39272"/>
    <lineage>
        <taxon>Eukaryota</taxon>
        <taxon>Metazoa</taxon>
        <taxon>Ecdysozoa</taxon>
        <taxon>Arthropoda</taxon>
        <taxon>Hexapoda</taxon>
        <taxon>Collembola</taxon>
        <taxon>Symphypleona</taxon>
        <taxon>Sminthuridae</taxon>
        <taxon>Allacma</taxon>
    </lineage>
</organism>
<dbReference type="Proteomes" id="UP000708208">
    <property type="component" value="Unassembled WGS sequence"/>
</dbReference>
<sequence>MSETPSLWDPDVDGTASDVEDD</sequence>
<protein>
    <submittedName>
        <fullName evidence="2">Uncharacterized protein</fullName>
    </submittedName>
</protein>
<dbReference type="EMBL" id="CAJVCH010405220">
    <property type="protein sequence ID" value="CAG7817845.1"/>
    <property type="molecule type" value="Genomic_DNA"/>
</dbReference>
<evidence type="ECO:0000256" key="1">
    <source>
        <dbReference type="SAM" id="MobiDB-lite"/>
    </source>
</evidence>
<name>A0A8J2KMQ4_9HEXA</name>